<dbReference type="InterPro" id="IPR016064">
    <property type="entry name" value="NAD/diacylglycerol_kinase_sf"/>
</dbReference>
<feature type="region of interest" description="Disordered" evidence="1">
    <location>
        <begin position="282"/>
        <end position="312"/>
    </location>
</feature>
<proteinExistence type="predicted"/>
<dbReference type="SUPFAM" id="SSF111331">
    <property type="entry name" value="NAD kinase/diacylglycerol kinase-like"/>
    <property type="match status" value="1"/>
</dbReference>
<feature type="compositionally biased region" description="Basic and acidic residues" evidence="1">
    <location>
        <begin position="282"/>
        <end position="291"/>
    </location>
</feature>
<protein>
    <recommendedName>
        <fullName evidence="4">DAGKc domain-containing protein</fullName>
    </recommendedName>
</protein>
<evidence type="ECO:0000313" key="3">
    <source>
        <dbReference type="Proteomes" id="UP001054854"/>
    </source>
</evidence>
<name>A0ABQ3U4N3_STRHY</name>
<dbReference type="Gene3D" id="3.40.50.10330">
    <property type="entry name" value="Probable inorganic polyphosphate/atp-NAD kinase, domain 1"/>
    <property type="match status" value="1"/>
</dbReference>
<evidence type="ECO:0008006" key="4">
    <source>
        <dbReference type="Google" id="ProtNLM"/>
    </source>
</evidence>
<reference evidence="2" key="1">
    <citation type="submission" date="2024-05" db="EMBL/GenBank/DDBJ databases">
        <title>Whole genome shotgun sequence of Streptomyces hygroscopicus NBRC 113678.</title>
        <authorList>
            <person name="Komaki H."/>
            <person name="Tamura T."/>
        </authorList>
    </citation>
    <scope>NUCLEOTIDE SEQUENCE</scope>
    <source>
        <strain evidence="2">N11-34</strain>
    </source>
</reference>
<comment type="caution">
    <text evidence="2">The sequence shown here is derived from an EMBL/GenBank/DDBJ whole genome shotgun (WGS) entry which is preliminary data.</text>
</comment>
<dbReference type="EMBL" id="BNEK01000005">
    <property type="protein sequence ID" value="GHJ30201.1"/>
    <property type="molecule type" value="Genomic_DNA"/>
</dbReference>
<feature type="compositionally biased region" description="Gly residues" evidence="1">
    <location>
        <begin position="177"/>
        <end position="201"/>
    </location>
</feature>
<accession>A0ABQ3U4N3</accession>
<evidence type="ECO:0000256" key="1">
    <source>
        <dbReference type="SAM" id="MobiDB-lite"/>
    </source>
</evidence>
<dbReference type="Proteomes" id="UP001054854">
    <property type="component" value="Unassembled WGS sequence"/>
</dbReference>
<sequence length="438" mass="43023">MSAPDPRPPAPDTVRGRPLLMVIDPQARRTDGESVRIAKDVLCAGAQTKICLPEGPEDVERALARRGARRPVVVGDDRALLRVVELLHRRRELADATLSVVPVGGSATVALAHSLGVPTDAVTAARTVLGGVVRPRDLLVDESGGVVLGGLRIPSGLAPHGAHGMPDDGCGAASGPEGHGPGSRGGAAGGGAAGGGAAGGGAAGGGAAGGVECRCGSGGPGGSGGSGGSGGPSGGSGGAGGSGGSGGFSGGPCGSCGSGGSGGSGSPCDTCGSCGSCGSCGHDRHDHRSRDGEDDGGPPGHDPQGDGHRPWWTPAARTARTALTLLSLPMIGLAGGARRPAHPPPQRLRIEADGVLLTDLDRPVERVSVSTAAPGGGLAEVVVHPHAAGGPLRTRARAVTVSGQDFRYHADALIRGPVRSRTWTVLAEAWSLMLPHRP</sequence>
<organism evidence="2 3">
    <name type="scientific">Streptomyces hygroscopicus</name>
    <dbReference type="NCBI Taxonomy" id="1912"/>
    <lineage>
        <taxon>Bacteria</taxon>
        <taxon>Bacillati</taxon>
        <taxon>Actinomycetota</taxon>
        <taxon>Actinomycetes</taxon>
        <taxon>Kitasatosporales</taxon>
        <taxon>Streptomycetaceae</taxon>
        <taxon>Streptomyces</taxon>
        <taxon>Streptomyces violaceusniger group</taxon>
    </lineage>
</organism>
<evidence type="ECO:0000313" key="2">
    <source>
        <dbReference type="EMBL" id="GHJ30201.1"/>
    </source>
</evidence>
<dbReference type="InterPro" id="IPR017438">
    <property type="entry name" value="ATP-NAD_kinase_N"/>
</dbReference>
<keyword evidence="3" id="KW-1185">Reference proteome</keyword>
<feature type="region of interest" description="Disordered" evidence="1">
    <location>
        <begin position="219"/>
        <end position="244"/>
    </location>
</feature>
<gene>
    <name evidence="2" type="ORF">TPA0910_46340</name>
</gene>
<feature type="region of interest" description="Disordered" evidence="1">
    <location>
        <begin position="159"/>
        <end position="201"/>
    </location>
</feature>